<dbReference type="EMBL" id="KU935727">
    <property type="protein sequence ID" value="AMS02063.1"/>
    <property type="molecule type" value="Genomic_DNA"/>
</dbReference>
<sequence length="354" mass="38945">MARDLARRARQSVEQQQANSNDLRAKLVQMESQFQRAMPKGGEAVQLIRDVMTCMSQTPKLAQCEPRSVLGAAMTCAQLGLRPGVGALGQAWILPFWDAKAGANKAQLIIGYKGYVELGHRSDRIASLHSRIVYSNDVFDVEYGAAEDKWIHKPCLDGPRGEARLFYAVGRLANGGYSITDPMTVADMQAHRDRFAMARKNGKVVGPWVDHFESMAQKTMLLRLMQLMPKSTEIQRALDNDGSVRVDLDADAIDHPTHIEGEVIGDPVDEVADAPAEREQVVVSDAAATDATEVQMASKEQLARLAEIQKAEKYSDDDWFRYLADVAGVQATRAEDITFAEAARVIEVFDGPAA</sequence>
<dbReference type="GO" id="GO:0003677">
    <property type="term" value="F:DNA binding"/>
    <property type="evidence" value="ECO:0007669"/>
    <property type="project" value="InterPro"/>
</dbReference>
<dbReference type="NCBIfam" id="TIGR00616">
    <property type="entry name" value="rect"/>
    <property type="match status" value="1"/>
</dbReference>
<dbReference type="NCBIfam" id="NF007351">
    <property type="entry name" value="PRK09846.1"/>
    <property type="match status" value="1"/>
</dbReference>
<dbReference type="KEGG" id="vg:29123612"/>
<dbReference type="GO" id="GO:0006259">
    <property type="term" value="P:DNA metabolic process"/>
    <property type="evidence" value="ECO:0007669"/>
    <property type="project" value="InterPro"/>
</dbReference>
<evidence type="ECO:0000256" key="1">
    <source>
        <dbReference type="SAM" id="MobiDB-lite"/>
    </source>
</evidence>
<dbReference type="GeneID" id="29123612"/>
<accession>A0A142K7I0</accession>
<dbReference type="Pfam" id="PF03837">
    <property type="entry name" value="RecT"/>
    <property type="match status" value="1"/>
</dbReference>
<evidence type="ECO:0000313" key="2">
    <source>
        <dbReference type="EMBL" id="AMS02063.1"/>
    </source>
</evidence>
<keyword evidence="3" id="KW-1185">Reference proteome</keyword>
<name>A0A142K7I0_9CAUD</name>
<dbReference type="RefSeq" id="YP_009304953.1">
    <property type="nucleotide sequence ID" value="NC_031281.1"/>
</dbReference>
<gene>
    <name evidence="2" type="primary">45</name>
    <name evidence="2" type="ORF">SEA_PANCHINO_45</name>
</gene>
<proteinExistence type="predicted"/>
<protein>
    <submittedName>
        <fullName evidence="2">RecT-like DNA pairing protein</fullName>
    </submittedName>
</protein>
<organism evidence="2 3">
    <name type="scientific">Mycobacterium phage Panchino</name>
    <dbReference type="NCBI Taxonomy" id="1821537"/>
    <lineage>
        <taxon>Viruses</taxon>
        <taxon>Duplodnaviria</taxon>
        <taxon>Heunggongvirae</taxon>
        <taxon>Uroviricota</taxon>
        <taxon>Caudoviricetes</taxon>
        <taxon>Nclasvirinae</taxon>
        <taxon>Charlievirus</taxon>
        <taxon>Charlievirus panchino</taxon>
    </lineage>
</organism>
<reference evidence="3" key="1">
    <citation type="submission" date="2016-03" db="EMBL/GenBank/DDBJ databases">
        <authorList>
            <person name="Ploux O."/>
        </authorList>
    </citation>
    <scope>NUCLEOTIDE SEQUENCE [LARGE SCALE GENOMIC DNA]</scope>
</reference>
<dbReference type="OrthoDB" id="4770at10239"/>
<dbReference type="InterPro" id="IPR004590">
    <property type="entry name" value="ssDNA_annealing_RecT"/>
</dbReference>
<feature type="region of interest" description="Disordered" evidence="1">
    <location>
        <begin position="1"/>
        <end position="21"/>
    </location>
</feature>
<dbReference type="InterPro" id="IPR018330">
    <property type="entry name" value="RecT_fam"/>
</dbReference>
<dbReference type="Proteomes" id="UP000202219">
    <property type="component" value="Segment"/>
</dbReference>
<feature type="compositionally biased region" description="Polar residues" evidence="1">
    <location>
        <begin position="12"/>
        <end position="21"/>
    </location>
</feature>
<evidence type="ECO:0000313" key="3">
    <source>
        <dbReference type="Proteomes" id="UP000202219"/>
    </source>
</evidence>